<feature type="region of interest" description="Disordered" evidence="1">
    <location>
        <begin position="123"/>
        <end position="144"/>
    </location>
</feature>
<organism evidence="3 4">
    <name type="scientific">Suillus fuscotomentosus</name>
    <dbReference type="NCBI Taxonomy" id="1912939"/>
    <lineage>
        <taxon>Eukaryota</taxon>
        <taxon>Fungi</taxon>
        <taxon>Dikarya</taxon>
        <taxon>Basidiomycota</taxon>
        <taxon>Agaricomycotina</taxon>
        <taxon>Agaricomycetes</taxon>
        <taxon>Agaricomycetidae</taxon>
        <taxon>Boletales</taxon>
        <taxon>Suillineae</taxon>
        <taxon>Suillaceae</taxon>
        <taxon>Suillus</taxon>
    </lineage>
</organism>
<name>A0AAD4E6Q8_9AGAM</name>
<accession>A0AAD4E6Q8</accession>
<comment type="caution">
    <text evidence="3">The sequence shown here is derived from an EMBL/GenBank/DDBJ whole genome shotgun (WGS) entry which is preliminary data.</text>
</comment>
<reference evidence="3" key="1">
    <citation type="journal article" date="2020" name="New Phytol.">
        <title>Comparative genomics reveals dynamic genome evolution in host specialist ectomycorrhizal fungi.</title>
        <authorList>
            <person name="Lofgren L.A."/>
            <person name="Nguyen N.H."/>
            <person name="Vilgalys R."/>
            <person name="Ruytinx J."/>
            <person name="Liao H.L."/>
            <person name="Branco S."/>
            <person name="Kuo A."/>
            <person name="LaButti K."/>
            <person name="Lipzen A."/>
            <person name="Andreopoulos W."/>
            <person name="Pangilinan J."/>
            <person name="Riley R."/>
            <person name="Hundley H."/>
            <person name="Na H."/>
            <person name="Barry K."/>
            <person name="Grigoriev I.V."/>
            <person name="Stajich J.E."/>
            <person name="Kennedy P.G."/>
        </authorList>
    </citation>
    <scope>NUCLEOTIDE SEQUENCE</scope>
    <source>
        <strain evidence="3">FC203</strain>
    </source>
</reference>
<dbReference type="AlphaFoldDB" id="A0AAD4E6Q8"/>
<feature type="compositionally biased region" description="Acidic residues" evidence="1">
    <location>
        <begin position="123"/>
        <end position="141"/>
    </location>
</feature>
<dbReference type="InterPro" id="IPR008991">
    <property type="entry name" value="Translation_prot_SH3-like_sf"/>
</dbReference>
<evidence type="ECO:0000256" key="1">
    <source>
        <dbReference type="SAM" id="MobiDB-lite"/>
    </source>
</evidence>
<dbReference type="Proteomes" id="UP001195769">
    <property type="component" value="Unassembled WGS sequence"/>
</dbReference>
<dbReference type="SMART" id="SM00739">
    <property type="entry name" value="KOW"/>
    <property type="match status" value="3"/>
</dbReference>
<protein>
    <recommendedName>
        <fullName evidence="2">KOW domain-containing protein</fullName>
    </recommendedName>
</protein>
<proteinExistence type="predicted"/>
<dbReference type="GeneID" id="64671252"/>
<keyword evidence="4" id="KW-1185">Reference proteome</keyword>
<feature type="domain" description="KOW" evidence="2">
    <location>
        <begin position="502"/>
        <end position="529"/>
    </location>
</feature>
<evidence type="ECO:0000313" key="4">
    <source>
        <dbReference type="Proteomes" id="UP001195769"/>
    </source>
</evidence>
<feature type="domain" description="KOW" evidence="2">
    <location>
        <begin position="402"/>
        <end position="429"/>
    </location>
</feature>
<dbReference type="EMBL" id="JABBWK010000025">
    <property type="protein sequence ID" value="KAG1900758.1"/>
    <property type="molecule type" value="Genomic_DNA"/>
</dbReference>
<dbReference type="SUPFAM" id="SSF50104">
    <property type="entry name" value="Translation proteins SH3-like domain"/>
    <property type="match status" value="1"/>
</dbReference>
<dbReference type="RefSeq" id="XP_041226334.1">
    <property type="nucleotide sequence ID" value="XM_041376954.1"/>
</dbReference>
<evidence type="ECO:0000259" key="2">
    <source>
        <dbReference type="SMART" id="SM00739"/>
    </source>
</evidence>
<sequence>MSKRATSGGDELTAKHHCRISKVNQTGQSALYDNGAWEILKQFLTMSMSLSEMDDSLVAYLGDWYSEDDWGSYGTVENVHTRSIKKPSVRTSASSLDNHLSGSCVNKSHRSYKCKNMYILDEAEEDDEEEEYEEGDGDGDGDGMSVRLPKVMQMQEPSAKQRLAATFDDMASWFEQNLPSLSQSRKDCTHGAPESRMYLLDIQRTVTEHVIDHLWRKNFPVTLSAWVAGQIYVVVDSPKTITDSLHNSLYAAVKKYSRIMDKECGAVEQSQTTLPNLAWVRIRHGKYKGCIGKIFKSGQDTVEVLCPTRNFPYPMPQGCRALVKQSCLPKNDSVPDIIIGDEVVGWTFKGERYYMGLLLKYFHCDQLELLTSPHVDNIQLHLESRWDKPFLKKTVMAFAMQFLHVEDHTRVIKGSLSGELSKVISIDHTYGSACLEFTFHECPEEIEVRLQDVERVFRVGDSVRVIAGPYLGLEGHILQMAEDVFHICQVATKEVPPPDSNSIEIRDFIQVLDGKHTGKCGVVDWLSKGDSYLWFRDLFTPVDTKSGLSSISVPIAMVQQMDLMRTIQYTKERGYNVKPGDTQGANKGSWLYLGSECSKDLEVCNEAKCEKAQVCARHEGAGMREARESAHSNTPKRCHAELKRYQVREMEIYALEGLADSGWMLLDGWHYRVLKRGKACVHIHREAREWCVHAHRVVLQVHAVYSLVKTAISCHERHESLHCLLIDIQIRFIIKLHNHRTTVKLHDVITRSYLMLPARSITPPVEITPSGLSTSITDLSPSSSNGWASWSASPGDVDMVHDPASSINPSSSTSDPGLLTARIPLTLGRRNCQTVARCLG</sequence>
<dbReference type="InterPro" id="IPR005824">
    <property type="entry name" value="KOW"/>
</dbReference>
<evidence type="ECO:0000313" key="3">
    <source>
        <dbReference type="EMBL" id="KAG1900758.1"/>
    </source>
</evidence>
<feature type="domain" description="KOW" evidence="2">
    <location>
        <begin position="456"/>
        <end position="483"/>
    </location>
</feature>
<gene>
    <name evidence="3" type="ORF">F5891DRAFT_979988</name>
</gene>